<feature type="region of interest" description="Disordered" evidence="1">
    <location>
        <begin position="1"/>
        <end position="22"/>
    </location>
</feature>
<gene>
    <name evidence="2" type="ORF">MPIPNATIZW_LOCUS13956</name>
</gene>
<evidence type="ECO:0000313" key="3">
    <source>
        <dbReference type="Proteomes" id="UP001314169"/>
    </source>
</evidence>
<evidence type="ECO:0000313" key="2">
    <source>
        <dbReference type="EMBL" id="CAK6445650.1"/>
    </source>
</evidence>
<accession>A0ABP0A573</accession>
<organism evidence="2 3">
    <name type="scientific">Pipistrellus nathusii</name>
    <name type="common">Nathusius' pipistrelle</name>
    <dbReference type="NCBI Taxonomy" id="59473"/>
    <lineage>
        <taxon>Eukaryota</taxon>
        <taxon>Metazoa</taxon>
        <taxon>Chordata</taxon>
        <taxon>Craniata</taxon>
        <taxon>Vertebrata</taxon>
        <taxon>Euteleostomi</taxon>
        <taxon>Mammalia</taxon>
        <taxon>Eutheria</taxon>
        <taxon>Laurasiatheria</taxon>
        <taxon>Chiroptera</taxon>
        <taxon>Yangochiroptera</taxon>
        <taxon>Vespertilionidae</taxon>
        <taxon>Pipistrellus</taxon>
    </lineage>
</organism>
<dbReference type="Proteomes" id="UP001314169">
    <property type="component" value="Chromosome 5"/>
</dbReference>
<proteinExistence type="predicted"/>
<sequence length="107" mass="10785">MGPQGPQAASGDAAQAVGWEGGGGGGVSQLGCPELSRNLRVQGGVGGEGPCSPSDLTCMVLSRGLLWPGSCCQLTTAGTAWQILPGSLSQPPHDAPPLQKKDTKKYL</sequence>
<name>A0ABP0A573_PIPNA</name>
<feature type="region of interest" description="Disordered" evidence="1">
    <location>
        <begin position="85"/>
        <end position="107"/>
    </location>
</feature>
<reference evidence="2" key="1">
    <citation type="submission" date="2023-12" db="EMBL/GenBank/DDBJ databases">
        <authorList>
            <person name="Brown T."/>
        </authorList>
    </citation>
    <scope>NUCLEOTIDE SEQUENCE</scope>
</reference>
<dbReference type="EMBL" id="OY882862">
    <property type="protein sequence ID" value="CAK6445650.1"/>
    <property type="molecule type" value="Genomic_DNA"/>
</dbReference>
<protein>
    <submittedName>
        <fullName evidence="2">Uncharacterized protein</fullName>
    </submittedName>
</protein>
<keyword evidence="3" id="KW-1185">Reference proteome</keyword>
<evidence type="ECO:0000256" key="1">
    <source>
        <dbReference type="SAM" id="MobiDB-lite"/>
    </source>
</evidence>